<feature type="region of interest" description="Disordered" evidence="3">
    <location>
        <begin position="989"/>
        <end position="1063"/>
    </location>
</feature>
<dbReference type="EMBL" id="CP015056">
    <property type="protein sequence ID" value="QGN15169.1"/>
    <property type="molecule type" value="Genomic_DNA"/>
</dbReference>
<evidence type="ECO:0000256" key="2">
    <source>
        <dbReference type="ARBA" id="ARBA00023306"/>
    </source>
</evidence>
<feature type="compositionally biased region" description="Acidic residues" evidence="3">
    <location>
        <begin position="949"/>
        <end position="962"/>
    </location>
</feature>
<keyword evidence="2" id="KW-0131">Cell cycle</keyword>
<evidence type="ECO:0000313" key="5">
    <source>
        <dbReference type="Proteomes" id="UP000422736"/>
    </source>
</evidence>
<feature type="compositionally biased region" description="Polar residues" evidence="3">
    <location>
        <begin position="273"/>
        <end position="283"/>
    </location>
</feature>
<feature type="compositionally biased region" description="Acidic residues" evidence="3">
    <location>
        <begin position="994"/>
        <end position="1006"/>
    </location>
</feature>
<feature type="compositionally biased region" description="Acidic residues" evidence="3">
    <location>
        <begin position="1033"/>
        <end position="1059"/>
    </location>
</feature>
<keyword evidence="5" id="KW-1185">Reference proteome</keyword>
<evidence type="ECO:0000313" key="4">
    <source>
        <dbReference type="EMBL" id="QGN15169.1"/>
    </source>
</evidence>
<feature type="compositionally biased region" description="Polar residues" evidence="3">
    <location>
        <begin position="1100"/>
        <end position="1109"/>
    </location>
</feature>
<name>A0ABX6ES53_KLUMA</name>
<dbReference type="PANTHER" id="PTHR12634">
    <property type="entry name" value="SIT4 YEAST -ASSOCIATING PROTEIN-RELATED"/>
    <property type="match status" value="1"/>
</dbReference>
<feature type="compositionally biased region" description="Basic and acidic residues" evidence="3">
    <location>
        <begin position="612"/>
        <end position="630"/>
    </location>
</feature>
<evidence type="ECO:0000256" key="3">
    <source>
        <dbReference type="SAM" id="MobiDB-lite"/>
    </source>
</evidence>
<reference evidence="4 5" key="1">
    <citation type="submission" date="2016-03" db="EMBL/GenBank/DDBJ databases">
        <title>How can Kluyveromyces marxianus grow so fast - potential evolutionary course in Saccharomyces Complex revealed by comparative genomics.</title>
        <authorList>
            <person name="Mo W."/>
            <person name="Lu W."/>
            <person name="Yang X."/>
            <person name="Qi J."/>
            <person name="Lv H."/>
        </authorList>
    </citation>
    <scope>NUCLEOTIDE SEQUENCE [LARGE SCALE GENOMIC DNA]</scope>
    <source>
        <strain evidence="4 5">FIM1</strain>
    </source>
</reference>
<feature type="compositionally biased region" description="Acidic residues" evidence="3">
    <location>
        <begin position="51"/>
        <end position="64"/>
    </location>
</feature>
<comment type="similarity">
    <text evidence="1">Belongs to the SAPS family.</text>
</comment>
<feature type="compositionally biased region" description="Polar residues" evidence="3">
    <location>
        <begin position="964"/>
        <end position="977"/>
    </location>
</feature>
<organism evidence="4 5">
    <name type="scientific">Kluyveromyces marxianus</name>
    <name type="common">Yeast</name>
    <name type="synonym">Candida kefyr</name>
    <dbReference type="NCBI Taxonomy" id="4911"/>
    <lineage>
        <taxon>Eukaryota</taxon>
        <taxon>Fungi</taxon>
        <taxon>Dikarya</taxon>
        <taxon>Ascomycota</taxon>
        <taxon>Saccharomycotina</taxon>
        <taxon>Saccharomycetes</taxon>
        <taxon>Saccharomycetales</taxon>
        <taxon>Saccharomycetaceae</taxon>
        <taxon>Kluyveromyces</taxon>
    </lineage>
</organism>
<feature type="region of interest" description="Disordered" evidence="3">
    <location>
        <begin position="667"/>
        <end position="690"/>
    </location>
</feature>
<evidence type="ECO:0000256" key="1">
    <source>
        <dbReference type="ARBA" id="ARBA00006180"/>
    </source>
</evidence>
<feature type="region of interest" description="Disordered" evidence="3">
    <location>
        <begin position="605"/>
        <end position="630"/>
    </location>
</feature>
<gene>
    <name evidence="4" type="primary">SAP190</name>
    <name evidence="4" type="ORF">FIM1_1857</name>
</gene>
<feature type="compositionally biased region" description="Acidic residues" evidence="3">
    <location>
        <begin position="186"/>
        <end position="197"/>
    </location>
</feature>
<dbReference type="PANTHER" id="PTHR12634:SF8">
    <property type="entry name" value="FIERY MOUNTAIN, ISOFORM D"/>
    <property type="match status" value="1"/>
</dbReference>
<proteinExistence type="inferred from homology"/>
<dbReference type="Pfam" id="PF04499">
    <property type="entry name" value="SAPS"/>
    <property type="match status" value="1"/>
</dbReference>
<feature type="region of interest" description="Disordered" evidence="3">
    <location>
        <begin position="1075"/>
        <end position="1109"/>
    </location>
</feature>
<sequence length="1109" mass="124838">MSGSFWKFGQNYANEAPLTKLLNKAFFRIHDGDDGKSSGKAGVKHRSELASESDSDCISGEDDYLSTGDEAKHGKSDSDEDNDDDEDNDEGNERLRGNSSKNDGEQGDEDNGDEDDDDDQVSISENNFEYKDYRPNLDILDDLLDDEELYTELMCSNFKLLVFFRYPEVLAKLVDYVTNEHVLEQVDEGQQEEDEDEEHKHAQIGLGDRASGVAQTFTNVDESEQAFDSETKEGDDYDDHYTTIAKNGDSDDEETNAASSQNQTQLDAGADNASESSAETSITLPPESEEQVESRRARIAAEILSADVWTISSAFMDNEDLLIKLWSTLEHPAPLSIIASTYFMKINERLLDMDINGMINFILKQDNIVDRFIAHIDNPPLMDFLLKVISTDKPDAPTDIIALLNKQNLISKLLDYLSMDYDSSIQSAAGDFLKALITISANSNNEIASAIGPNELTRELVSPEMVAKLVKIMLQGGTSLSNGVGIVIELIRKNNSDYDFVQVMYTTLETHPPTDRDPVYLGHLVREFATHMDKFNKILVETKLDPLETPFGTIEPLGFERFKICELVAELLHCSNMGLLSEPSGESIVRERDLKRKEILRRMELDQNDMLQTRDSDENDSPLEKTESPADELQKDMQNLHIKNANNAEGTEDVEDVEDVGNVEDVDASSADRDDLHSESSSGSEVTEKTLRENPVVGDLLKISLQDNNIITTILGMFFKFPWNNFLHNVVFDIVQQVFNGPLKTGYNRFLLADLFSSAHITEVIMNGDRDCVNYEKETGIRLGYMGHLTLIAEEVAKFAAYIDEANVSFDCPVVMEGLNEPKWKEYCDTILTETREKYSSLLGEDGIEEGENEEAEDEIYDEDLGNDDEKRFLNVSESMHFDNDQGDGDENAVLGGDNCFVYEDSMGNKTKIQVHMDENEKDASYTADLNKFSNYMSNQIKSGLNMADSDEEEEAEEEDEIWNGQSSNTFQPQVPNKAFFNNSMFHSHQFDLSPDDEEDYLDPNDDGQSYAKPNHPLYSSMLSPGGIPYNAGEDDLNDLDVNDEDDDDEDDDEIDEDMDANRRMRRLHDEYTLHRTSSNDKIVYNESEKDSAVLGLPSLQRSNSYDTE</sequence>
<feature type="region of interest" description="Disordered" evidence="3">
    <location>
        <begin position="29"/>
        <end position="127"/>
    </location>
</feature>
<accession>A0ABX6ES53</accession>
<feature type="compositionally biased region" description="Acidic residues" evidence="3">
    <location>
        <begin position="78"/>
        <end position="90"/>
    </location>
</feature>
<feature type="region of interest" description="Disordered" evidence="3">
    <location>
        <begin position="946"/>
        <end position="977"/>
    </location>
</feature>
<dbReference type="Proteomes" id="UP000422736">
    <property type="component" value="Chromosome 3"/>
</dbReference>
<protein>
    <submittedName>
        <fullName evidence="4">SIT4-associating protein SAP190</fullName>
    </submittedName>
</protein>
<dbReference type="InterPro" id="IPR007587">
    <property type="entry name" value="SAPS"/>
</dbReference>
<feature type="compositionally biased region" description="Acidic residues" evidence="3">
    <location>
        <begin position="105"/>
        <end position="120"/>
    </location>
</feature>
<feature type="region of interest" description="Disordered" evidence="3">
    <location>
        <begin position="186"/>
        <end position="291"/>
    </location>
</feature>
<feature type="compositionally biased region" description="Polar residues" evidence="3">
    <location>
        <begin position="256"/>
        <end position="266"/>
    </location>
</feature>